<dbReference type="Proteomes" id="UP000243606">
    <property type="component" value="Unassembled WGS sequence"/>
</dbReference>
<accession>A0A1I3P188</accession>
<keyword evidence="1" id="KW-0472">Membrane</keyword>
<keyword evidence="1" id="KW-0812">Transmembrane</keyword>
<evidence type="ECO:0000313" key="3">
    <source>
        <dbReference type="Proteomes" id="UP000243606"/>
    </source>
</evidence>
<sequence length="48" mass="5459">MVMLFEDKVPPDSRVKLQLKIPLIPSIVIIPVIMEIMSAISDTVRFSF</sequence>
<organism evidence="2 3">
    <name type="scientific">Pseudomonas guineae</name>
    <dbReference type="NCBI Taxonomy" id="425504"/>
    <lineage>
        <taxon>Bacteria</taxon>
        <taxon>Pseudomonadati</taxon>
        <taxon>Pseudomonadota</taxon>
        <taxon>Gammaproteobacteria</taxon>
        <taxon>Pseudomonadales</taxon>
        <taxon>Pseudomonadaceae</taxon>
        <taxon>Pseudomonas</taxon>
    </lineage>
</organism>
<protein>
    <submittedName>
        <fullName evidence="2">Uncharacterized protein</fullName>
    </submittedName>
</protein>
<proteinExistence type="predicted"/>
<keyword evidence="3" id="KW-1185">Reference proteome</keyword>
<name>A0A1I3P188_9PSED</name>
<dbReference type="AlphaFoldDB" id="A0A1I3P188"/>
<keyword evidence="1" id="KW-1133">Transmembrane helix</keyword>
<reference evidence="3" key="1">
    <citation type="submission" date="2016-10" db="EMBL/GenBank/DDBJ databases">
        <authorList>
            <person name="Varghese N."/>
            <person name="Submissions S."/>
        </authorList>
    </citation>
    <scope>NUCLEOTIDE SEQUENCE [LARGE SCALE GENOMIC DNA]</scope>
    <source>
        <strain evidence="3">LMG 24016</strain>
    </source>
</reference>
<evidence type="ECO:0000256" key="1">
    <source>
        <dbReference type="SAM" id="Phobius"/>
    </source>
</evidence>
<dbReference type="EMBL" id="FOQL01000006">
    <property type="protein sequence ID" value="SFJ15323.1"/>
    <property type="molecule type" value="Genomic_DNA"/>
</dbReference>
<gene>
    <name evidence="2" type="ORF">SAMN05216206_3549</name>
</gene>
<evidence type="ECO:0000313" key="2">
    <source>
        <dbReference type="EMBL" id="SFJ15323.1"/>
    </source>
</evidence>
<feature type="transmembrane region" description="Helical" evidence="1">
    <location>
        <begin position="21"/>
        <end position="40"/>
    </location>
</feature>